<dbReference type="Gene3D" id="1.10.287.130">
    <property type="match status" value="1"/>
</dbReference>
<dbReference type="Pfam" id="PF08447">
    <property type="entry name" value="PAS_3"/>
    <property type="match status" value="2"/>
</dbReference>
<feature type="domain" description="PAC" evidence="14">
    <location>
        <begin position="375"/>
        <end position="426"/>
    </location>
</feature>
<dbReference type="SMART" id="SM00091">
    <property type="entry name" value="PAS"/>
    <property type="match status" value="2"/>
</dbReference>
<evidence type="ECO:0000256" key="8">
    <source>
        <dbReference type="ARBA" id="ARBA00024867"/>
    </source>
</evidence>
<accession>A0A173XHN4</accession>
<dbReference type="InterPro" id="IPR037401">
    <property type="entry name" value="SnoaL-like"/>
</dbReference>
<evidence type="ECO:0000259" key="14">
    <source>
        <dbReference type="PROSITE" id="PS50113"/>
    </source>
</evidence>
<feature type="modified residue" description="4-aspartylphosphate" evidence="10">
    <location>
        <position position="1011"/>
    </location>
</feature>
<feature type="domain" description="Histidine kinase" evidence="11">
    <location>
        <begin position="713"/>
        <end position="936"/>
    </location>
</feature>
<dbReference type="EMBL" id="CYZE01000001">
    <property type="protein sequence ID" value="CUN50377.1"/>
    <property type="molecule type" value="Genomic_DNA"/>
</dbReference>
<dbReference type="SMART" id="SM00387">
    <property type="entry name" value="HATPase_c"/>
    <property type="match status" value="1"/>
</dbReference>
<dbReference type="FunFam" id="3.30.565.10:FF:000010">
    <property type="entry name" value="Sensor histidine kinase RcsC"/>
    <property type="match status" value="1"/>
</dbReference>
<dbReference type="AlphaFoldDB" id="A0A173XHN4"/>
<feature type="domain" description="Response regulatory" evidence="12">
    <location>
        <begin position="957"/>
        <end position="1077"/>
    </location>
</feature>
<proteinExistence type="inferred from homology"/>
<keyword evidence="7" id="KW-0902">Two-component regulatory system</keyword>
<feature type="domain" description="Response regulatory" evidence="12">
    <location>
        <begin position="1098"/>
        <end position="1219"/>
    </location>
</feature>
<dbReference type="InterPro" id="IPR036890">
    <property type="entry name" value="HATPase_C_sf"/>
</dbReference>
<evidence type="ECO:0000313" key="15">
    <source>
        <dbReference type="EMBL" id="CUN50377.1"/>
    </source>
</evidence>
<dbReference type="SMART" id="SM00448">
    <property type="entry name" value="REC"/>
    <property type="match status" value="2"/>
</dbReference>
<dbReference type="SMART" id="SM00086">
    <property type="entry name" value="PAC"/>
    <property type="match status" value="3"/>
</dbReference>
<feature type="domain" description="PAS" evidence="13">
    <location>
        <begin position="298"/>
        <end position="372"/>
    </location>
</feature>
<protein>
    <recommendedName>
        <fullName evidence="9">Circadian input-output histidine kinase CikA</fullName>
        <ecNumber evidence="3">2.7.13.3</ecNumber>
    </recommendedName>
    <alternativeName>
        <fullName evidence="4">Stage 0 sporulation protein A homolog</fullName>
    </alternativeName>
</protein>
<dbReference type="CDD" id="cd17546">
    <property type="entry name" value="REC_hyHK_CKI1_RcsC-like"/>
    <property type="match status" value="2"/>
</dbReference>
<evidence type="ECO:0000256" key="6">
    <source>
        <dbReference type="ARBA" id="ARBA00022777"/>
    </source>
</evidence>
<dbReference type="InterPro" id="IPR000700">
    <property type="entry name" value="PAS-assoc_C"/>
</dbReference>
<sequence length="1224" mass="139181">MGFYAKIITNGQNYELLADRYGNRQEGLRKMNEQITARGCVKALCCAWFERRSMEETIAFFTDDIMFIGTGEGEAAHGRKEMAEYIAQDIQEIPEPFAVGVTIVHEQRLGEDLWNFSIGLTLKNTLYSWLLRGFFILMREHGVWLVKSLHFAEPSNKQGDEEHYPQTLVMENIAKQRQKLLDDSLPGGMMGGYIEEGFPFYFINRRMLDYLGYENDEAFIRDIGGMITNCMHPEDRERVDREVADQIAVSGEYVTEYRMKKHDGSYIWVHDQGREVTAEDGRPAIMSVCVDVTAQKQAREEVLNLYNNIPGAVFRCRFDAEFSVIDANDGLFEFLGYTREEFAAMGNTMASVIYPDDLEIMADRLNRQLTHGNTIHNENRLICKDGTVKWISIKAQLLKEEGSEQYFYCVFVDITEEKLLQERMRELYEKELTYFAEMSSSDGSIQGRMNVTQNRVESYLSTSDIILTHTGTSYDDTIESLASCAVDAAYGEELRWALRREKLLEDYAAGKTDYHYEFLCRYNGGTFWGSMNFKSCLNPETGDIIVFFYVLDITEQKLTERLLKRIAELDYDSITDVDIRRNTYQQVSFNSSEKNLIPWQGEFQKEITKIAEQYMDSAAKKEYLSQLDSEYMKEMLKDQNTYSFMAEMRDEYGNVRVKRFKVFYISRELGRICIVRTDVTDIVRGEQRQKEELAAALAAAEQANAAKSDFLSRMSHEIRTPMNAIIGMSTIAAKSIGDDDQVADCISKIGISSRFLLSLINDILDMSRIESGKMLLKNEKIPMEEFLCGINSICYPQAASKAVDYECIVDPVLDDYYIGDAMKLQQVLINILNNAIKFTGESGKVTLSASQRSRMKNDAVLRFIINDTGIGMSEEFLPHIFEPFTQESIGTTALYGGTGLGMAISKSIVDMMDGKITVRSIKGIGTEFTVDVKLGITEEEKLRHNQKKHNFNFSHLKTLVVDDDVAVCESAVVTLHEMGIKAEWVDSGRKAVERIRECWGRGAYYDMVLIDWKMPEMDGIETARQIRQIVGPDVTIIIMTAYDWSSIEHEAKLAGVNLLMSKPMFKSSLVSAFSRALGEKDEQEQVSAGFDFDFSGKRVLLVEDNAINTEVAALLLTDQGFKVDTAENGLRALEIFSKTEPGYYDAILMDIRMPIMDGLSATVNIRHLSNPDARDIPIIAMTANAFDDDIEKSRAAGMNAHLAKPIEPERLYQTLYDFIFGKEE</sequence>
<dbReference type="SMART" id="SM00388">
    <property type="entry name" value="HisKA"/>
    <property type="match status" value="1"/>
</dbReference>
<dbReference type="SUPFAM" id="SSF54427">
    <property type="entry name" value="NTF2-like"/>
    <property type="match status" value="1"/>
</dbReference>
<dbReference type="GO" id="GO:0000155">
    <property type="term" value="F:phosphorelay sensor kinase activity"/>
    <property type="evidence" value="ECO:0007669"/>
    <property type="project" value="InterPro"/>
</dbReference>
<evidence type="ECO:0000259" key="11">
    <source>
        <dbReference type="PROSITE" id="PS50109"/>
    </source>
</evidence>
<dbReference type="SUPFAM" id="SSF55785">
    <property type="entry name" value="PYP-like sensor domain (PAS domain)"/>
    <property type="match status" value="2"/>
</dbReference>
<dbReference type="SUPFAM" id="SSF52172">
    <property type="entry name" value="CheY-like"/>
    <property type="match status" value="2"/>
</dbReference>
<keyword evidence="5 10" id="KW-0597">Phosphoprotein</keyword>
<dbReference type="Pfam" id="PF00072">
    <property type="entry name" value="Response_reg"/>
    <property type="match status" value="2"/>
</dbReference>
<dbReference type="EC" id="2.7.13.3" evidence="3"/>
<feature type="domain" description="PAC" evidence="14">
    <location>
        <begin position="253"/>
        <end position="304"/>
    </location>
</feature>
<dbReference type="PROSITE" id="PS50112">
    <property type="entry name" value="PAS"/>
    <property type="match status" value="2"/>
</dbReference>
<dbReference type="CDD" id="cd00082">
    <property type="entry name" value="HisKA"/>
    <property type="match status" value="1"/>
</dbReference>
<dbReference type="PROSITE" id="PS50113">
    <property type="entry name" value="PAC"/>
    <property type="match status" value="2"/>
</dbReference>
<feature type="modified residue" description="4-aspartylphosphate" evidence="10">
    <location>
        <position position="1150"/>
    </location>
</feature>
<evidence type="ECO:0000256" key="7">
    <source>
        <dbReference type="ARBA" id="ARBA00023012"/>
    </source>
</evidence>
<evidence type="ECO:0000256" key="4">
    <source>
        <dbReference type="ARBA" id="ARBA00018672"/>
    </source>
</evidence>
<name>A0A173XHN4_9FIRM</name>
<dbReference type="PROSITE" id="PS50110">
    <property type="entry name" value="RESPONSE_REGULATORY"/>
    <property type="match status" value="2"/>
</dbReference>
<comment type="function">
    <text evidence="8">May play the central regulatory role in sporulation. It may be an element of the effector pathway responsible for the activation of sporulation genes in response to nutritional stress. Spo0A may act in concert with spo0H (a sigma factor) to control the expression of some genes that are critical to the sporulation process.</text>
</comment>
<organism evidence="15 16">
    <name type="scientific">Hungatella hathewayi</name>
    <dbReference type="NCBI Taxonomy" id="154046"/>
    <lineage>
        <taxon>Bacteria</taxon>
        <taxon>Bacillati</taxon>
        <taxon>Bacillota</taxon>
        <taxon>Clostridia</taxon>
        <taxon>Lachnospirales</taxon>
        <taxon>Lachnospiraceae</taxon>
        <taxon>Hungatella</taxon>
    </lineage>
</organism>
<dbReference type="Gene3D" id="3.30.450.20">
    <property type="entry name" value="PAS domain"/>
    <property type="match status" value="2"/>
</dbReference>
<dbReference type="Pfam" id="PF00512">
    <property type="entry name" value="HisKA"/>
    <property type="match status" value="1"/>
</dbReference>
<dbReference type="Pfam" id="PF13474">
    <property type="entry name" value="SnoaL_3"/>
    <property type="match status" value="1"/>
</dbReference>
<keyword evidence="15" id="KW-0808">Transferase</keyword>
<dbReference type="InterPro" id="IPR003594">
    <property type="entry name" value="HATPase_dom"/>
</dbReference>
<evidence type="ECO:0000259" key="12">
    <source>
        <dbReference type="PROSITE" id="PS50110"/>
    </source>
</evidence>
<evidence type="ECO:0000256" key="5">
    <source>
        <dbReference type="ARBA" id="ARBA00022553"/>
    </source>
</evidence>
<dbReference type="InterPro" id="IPR013655">
    <property type="entry name" value="PAS_fold_3"/>
</dbReference>
<keyword evidence="6 15" id="KW-0418">Kinase</keyword>
<dbReference type="PANTHER" id="PTHR45339">
    <property type="entry name" value="HYBRID SIGNAL TRANSDUCTION HISTIDINE KINASE J"/>
    <property type="match status" value="1"/>
</dbReference>
<evidence type="ECO:0000259" key="13">
    <source>
        <dbReference type="PROSITE" id="PS50112"/>
    </source>
</evidence>
<dbReference type="InterPro" id="IPR001789">
    <property type="entry name" value="Sig_transdc_resp-reg_receiver"/>
</dbReference>
<dbReference type="InterPro" id="IPR001610">
    <property type="entry name" value="PAC"/>
</dbReference>
<dbReference type="SUPFAM" id="SSF55874">
    <property type="entry name" value="ATPase domain of HSP90 chaperone/DNA topoisomerase II/histidine kinase"/>
    <property type="match status" value="1"/>
</dbReference>
<dbReference type="InterPro" id="IPR032710">
    <property type="entry name" value="NTF2-like_dom_sf"/>
</dbReference>
<dbReference type="Gene3D" id="3.40.50.2300">
    <property type="match status" value="2"/>
</dbReference>
<evidence type="ECO:0000256" key="10">
    <source>
        <dbReference type="PROSITE-ProRule" id="PRU00169"/>
    </source>
</evidence>
<feature type="domain" description="PAS" evidence="13">
    <location>
        <begin position="195"/>
        <end position="252"/>
    </location>
</feature>
<dbReference type="InterPro" id="IPR005467">
    <property type="entry name" value="His_kinase_dom"/>
</dbReference>
<dbReference type="PROSITE" id="PS50109">
    <property type="entry name" value="HIS_KIN"/>
    <property type="match status" value="1"/>
</dbReference>
<evidence type="ECO:0000256" key="1">
    <source>
        <dbReference type="ARBA" id="ARBA00000085"/>
    </source>
</evidence>
<dbReference type="InterPro" id="IPR035965">
    <property type="entry name" value="PAS-like_dom_sf"/>
</dbReference>
<dbReference type="Proteomes" id="UP000095651">
    <property type="component" value="Unassembled WGS sequence"/>
</dbReference>
<evidence type="ECO:0000256" key="2">
    <source>
        <dbReference type="ARBA" id="ARBA00006402"/>
    </source>
</evidence>
<reference evidence="15 16" key="1">
    <citation type="submission" date="2015-09" db="EMBL/GenBank/DDBJ databases">
        <authorList>
            <consortium name="Pathogen Informatics"/>
        </authorList>
    </citation>
    <scope>NUCLEOTIDE SEQUENCE [LARGE SCALE GENOMIC DNA]</scope>
    <source>
        <strain evidence="15 16">2789STDY5608850</strain>
    </source>
</reference>
<comment type="catalytic activity">
    <reaction evidence="1">
        <text>ATP + protein L-histidine = ADP + protein N-phospho-L-histidine.</text>
        <dbReference type="EC" id="2.7.13.3"/>
    </reaction>
</comment>
<dbReference type="Pfam" id="PF02518">
    <property type="entry name" value="HATPase_c"/>
    <property type="match status" value="1"/>
</dbReference>
<comment type="similarity">
    <text evidence="2">In the N-terminal section; belongs to the phytochrome family.</text>
</comment>
<dbReference type="CDD" id="cd16922">
    <property type="entry name" value="HATPase_EvgS-ArcB-TorS-like"/>
    <property type="match status" value="1"/>
</dbReference>
<dbReference type="InterPro" id="IPR004358">
    <property type="entry name" value="Sig_transdc_His_kin-like_C"/>
</dbReference>
<gene>
    <name evidence="15" type="primary">barA_4</name>
    <name evidence="15" type="ORF">ERS852407_00391</name>
</gene>
<dbReference type="InterPro" id="IPR000014">
    <property type="entry name" value="PAS"/>
</dbReference>
<dbReference type="InterPro" id="IPR003661">
    <property type="entry name" value="HisK_dim/P_dom"/>
</dbReference>
<dbReference type="CDD" id="cd00130">
    <property type="entry name" value="PAS"/>
    <property type="match status" value="2"/>
</dbReference>
<dbReference type="PANTHER" id="PTHR45339:SF1">
    <property type="entry name" value="HYBRID SIGNAL TRANSDUCTION HISTIDINE KINASE J"/>
    <property type="match status" value="1"/>
</dbReference>
<evidence type="ECO:0000256" key="3">
    <source>
        <dbReference type="ARBA" id="ARBA00012438"/>
    </source>
</evidence>
<dbReference type="NCBIfam" id="TIGR00229">
    <property type="entry name" value="sensory_box"/>
    <property type="match status" value="2"/>
</dbReference>
<evidence type="ECO:0000256" key="9">
    <source>
        <dbReference type="ARBA" id="ARBA00074306"/>
    </source>
</evidence>
<evidence type="ECO:0000313" key="16">
    <source>
        <dbReference type="Proteomes" id="UP000095651"/>
    </source>
</evidence>
<dbReference type="InterPro" id="IPR011006">
    <property type="entry name" value="CheY-like_superfamily"/>
</dbReference>
<dbReference type="SUPFAM" id="SSF47384">
    <property type="entry name" value="Homodimeric domain of signal transducing histidine kinase"/>
    <property type="match status" value="1"/>
</dbReference>
<dbReference type="InterPro" id="IPR036097">
    <property type="entry name" value="HisK_dim/P_sf"/>
</dbReference>
<dbReference type="PRINTS" id="PR00344">
    <property type="entry name" value="BCTRLSENSOR"/>
</dbReference>
<dbReference type="Gene3D" id="3.30.565.10">
    <property type="entry name" value="Histidine kinase-like ATPase, C-terminal domain"/>
    <property type="match status" value="1"/>
</dbReference>